<keyword evidence="2" id="KW-0472">Membrane</keyword>
<dbReference type="RefSeq" id="WP_302040389.1">
    <property type="nucleotide sequence ID" value="NZ_JAUKPO010000020.1"/>
</dbReference>
<keyword evidence="2" id="KW-1133">Transmembrane helix</keyword>
<protein>
    <submittedName>
        <fullName evidence="3">Uncharacterized protein</fullName>
    </submittedName>
</protein>
<evidence type="ECO:0000313" key="4">
    <source>
        <dbReference type="Proteomes" id="UP001168528"/>
    </source>
</evidence>
<comment type="caution">
    <text evidence="3">The sequence shown here is derived from an EMBL/GenBank/DDBJ whole genome shotgun (WGS) entry which is preliminary data.</text>
</comment>
<feature type="compositionally biased region" description="Basic and acidic residues" evidence="1">
    <location>
        <begin position="208"/>
        <end position="217"/>
    </location>
</feature>
<gene>
    <name evidence="3" type="ORF">Q0590_25130</name>
</gene>
<dbReference type="Proteomes" id="UP001168528">
    <property type="component" value="Unassembled WGS sequence"/>
</dbReference>
<evidence type="ECO:0000256" key="1">
    <source>
        <dbReference type="SAM" id="MobiDB-lite"/>
    </source>
</evidence>
<evidence type="ECO:0000313" key="3">
    <source>
        <dbReference type="EMBL" id="MDO1449585.1"/>
    </source>
</evidence>
<keyword evidence="4" id="KW-1185">Reference proteome</keyword>
<feature type="compositionally biased region" description="Acidic residues" evidence="1">
    <location>
        <begin position="198"/>
        <end position="207"/>
    </location>
</feature>
<dbReference type="EMBL" id="JAUKPO010000020">
    <property type="protein sequence ID" value="MDO1449585.1"/>
    <property type="molecule type" value="Genomic_DNA"/>
</dbReference>
<feature type="transmembrane region" description="Helical" evidence="2">
    <location>
        <begin position="400"/>
        <end position="418"/>
    </location>
</feature>
<accession>A0ABT8RBV1</accession>
<proteinExistence type="predicted"/>
<keyword evidence="2" id="KW-0812">Transmembrane</keyword>
<evidence type="ECO:0000256" key="2">
    <source>
        <dbReference type="SAM" id="Phobius"/>
    </source>
</evidence>
<feature type="region of interest" description="Disordered" evidence="1">
    <location>
        <begin position="190"/>
        <end position="217"/>
    </location>
</feature>
<sequence>MATLQHIQLVLTNESDMPKTWNIGGGAMQETVLTSRQGYIGASGEGAGKFNYIGLAQAGELPMAYIGQVGEGAPTQSDLITAAQIEKLNASMYASPFKCNKIRLYTNNADQLVEKFTYYKQTATGTYQTELLDFLSKYVETSIRIIVELDKDDIGTIILDINKKFEVVVLPRTILLLDLFYESEEDGLGFEEPSQDFLDPDDDEEEKDKDSDKPEEKKEINLQEVELFVKTYFKYVRAYQDKARVPVLFSLAEAAMLTDYSVNRPGENLYDKVVTSKWQGETVWVEKQVKGVKETIEEKIIKEISNELFLVKKQLRAYQSPTYSIADQYARLHKDERFTQVFNFSSLPYSFAGALAESGYSKSEQFLENIEHTMQILEPYVLQQERSLDEQKKASERYKVVLLASAAVLFFVLFSLIVKPAWVAKLL</sequence>
<organism evidence="3 4">
    <name type="scientific">Rhodocytophaga aerolata</name>
    <dbReference type="NCBI Taxonomy" id="455078"/>
    <lineage>
        <taxon>Bacteria</taxon>
        <taxon>Pseudomonadati</taxon>
        <taxon>Bacteroidota</taxon>
        <taxon>Cytophagia</taxon>
        <taxon>Cytophagales</taxon>
        <taxon>Rhodocytophagaceae</taxon>
        <taxon>Rhodocytophaga</taxon>
    </lineage>
</organism>
<name>A0ABT8RBV1_9BACT</name>
<dbReference type="Gene3D" id="1.10.530.10">
    <property type="match status" value="1"/>
</dbReference>
<reference evidence="3" key="1">
    <citation type="submission" date="2023-07" db="EMBL/GenBank/DDBJ databases">
        <title>The genome sequence of Rhodocytophaga aerolata KACC 12507.</title>
        <authorList>
            <person name="Zhang X."/>
        </authorList>
    </citation>
    <scope>NUCLEOTIDE SEQUENCE</scope>
    <source>
        <strain evidence="3">KACC 12507</strain>
    </source>
</reference>